<keyword evidence="5 14" id="KW-0418">Kinase</keyword>
<dbReference type="Pfam" id="PF00069">
    <property type="entry name" value="Pkinase"/>
    <property type="match status" value="1"/>
</dbReference>
<keyword evidence="2" id="KW-0723">Serine/threonine-protein kinase</keyword>
<dbReference type="CDD" id="cd14014">
    <property type="entry name" value="STKc_PknB_like"/>
    <property type="match status" value="1"/>
</dbReference>
<accession>A0ABY4P7U6</accession>
<dbReference type="PROSITE" id="PS51178">
    <property type="entry name" value="PASTA"/>
    <property type="match status" value="3"/>
</dbReference>
<dbReference type="CDD" id="cd06577">
    <property type="entry name" value="PASTA_pknB"/>
    <property type="match status" value="3"/>
</dbReference>
<dbReference type="NCBIfam" id="NF033483">
    <property type="entry name" value="PknB_PASTA_kin"/>
    <property type="match status" value="1"/>
</dbReference>
<evidence type="ECO:0000313" key="15">
    <source>
        <dbReference type="Proteomes" id="UP000831495"/>
    </source>
</evidence>
<evidence type="ECO:0000256" key="10">
    <source>
        <dbReference type="SAM" id="MobiDB-lite"/>
    </source>
</evidence>
<dbReference type="PANTHER" id="PTHR43289:SF34">
    <property type="entry name" value="SERINE_THREONINE-PROTEIN KINASE YBDM-RELATED"/>
    <property type="match status" value="1"/>
</dbReference>
<dbReference type="PROSITE" id="PS50011">
    <property type="entry name" value="PROTEIN_KINASE_DOM"/>
    <property type="match status" value="1"/>
</dbReference>
<dbReference type="SMART" id="SM00740">
    <property type="entry name" value="PASTA"/>
    <property type="match status" value="3"/>
</dbReference>
<evidence type="ECO:0000256" key="5">
    <source>
        <dbReference type="ARBA" id="ARBA00022777"/>
    </source>
</evidence>
<name>A0ABY4P7U6_9LACO</name>
<keyword evidence="11" id="KW-0472">Membrane</keyword>
<dbReference type="EMBL" id="CP093366">
    <property type="protein sequence ID" value="UQS81616.1"/>
    <property type="molecule type" value="Genomic_DNA"/>
</dbReference>
<evidence type="ECO:0000256" key="8">
    <source>
        <dbReference type="ARBA" id="ARBA00048679"/>
    </source>
</evidence>
<organism evidence="14 15">
    <name type="scientific">Bombilactobacillus folatiphilus</name>
    <dbReference type="NCBI Taxonomy" id="2923362"/>
    <lineage>
        <taxon>Bacteria</taxon>
        <taxon>Bacillati</taxon>
        <taxon>Bacillota</taxon>
        <taxon>Bacilli</taxon>
        <taxon>Lactobacillales</taxon>
        <taxon>Lactobacillaceae</taxon>
        <taxon>Bombilactobacillus</taxon>
    </lineage>
</organism>
<comment type="catalytic activity">
    <reaction evidence="7">
        <text>L-threonyl-[protein] + ATP = O-phospho-L-threonyl-[protein] + ADP + H(+)</text>
        <dbReference type="Rhea" id="RHEA:46608"/>
        <dbReference type="Rhea" id="RHEA-COMP:11060"/>
        <dbReference type="Rhea" id="RHEA-COMP:11605"/>
        <dbReference type="ChEBI" id="CHEBI:15378"/>
        <dbReference type="ChEBI" id="CHEBI:30013"/>
        <dbReference type="ChEBI" id="CHEBI:30616"/>
        <dbReference type="ChEBI" id="CHEBI:61977"/>
        <dbReference type="ChEBI" id="CHEBI:456216"/>
        <dbReference type="EC" id="2.7.11.1"/>
    </reaction>
</comment>
<dbReference type="SUPFAM" id="SSF56112">
    <property type="entry name" value="Protein kinase-like (PK-like)"/>
    <property type="match status" value="1"/>
</dbReference>
<feature type="region of interest" description="Disordered" evidence="10">
    <location>
        <begin position="298"/>
        <end position="322"/>
    </location>
</feature>
<dbReference type="Gene3D" id="2.60.40.2560">
    <property type="match status" value="1"/>
</dbReference>
<dbReference type="InterPro" id="IPR000719">
    <property type="entry name" value="Prot_kinase_dom"/>
</dbReference>
<keyword evidence="11" id="KW-0812">Transmembrane</keyword>
<dbReference type="InterPro" id="IPR017441">
    <property type="entry name" value="Protein_kinase_ATP_BS"/>
</dbReference>
<dbReference type="Gene3D" id="1.10.510.10">
    <property type="entry name" value="Transferase(Phosphotransferase) domain 1"/>
    <property type="match status" value="1"/>
</dbReference>
<keyword evidence="6 9" id="KW-0067">ATP-binding</keyword>
<sequence length="659" mass="73024">MINKGDLIAERYLILDALGEGGMSNVYLAEDTFLHRKVALKSLRLDLTDNQQFRERFQRESRTMSELSSPYIVNILDIGDDNFPYIVMEYVQGPSLKKYLRQNYPLAQQKILDLMHEILQGVSVAHKHGIIHRDLKPQNVFITTQGHAKVGDFGIALALGEQSITQSDSTIGSVHYMAPERVRGAQANIQSDIYSLGIILFEMLTGHLPFDAETSLAVAAKHFREPIPDLSQIDASIPTPLQNVVLKATAKDPNQRYGTVEEMAQDLATSLDIARQKEPLFVPDLLPNSNDEETKVLTSMDHSTLSHSSKKPEHENQSQASKTKHWYQQSKYLLGILGLVVIFISCLLFWNWYNRKEVKVPDVSDLSLNQAQAVLNNSGLKVGQISHQSSAKVKKHNIIRSLPPKGGRLKSGTKVNLIRSTGPLKRSVPNVVGMNYYAAKQKLKRAGFKVKRENHYSSMVNAGSVISQAPKANHKKISQKKTIHLRVSLGQKNHGFVVKDVTGYNLRGVQDYANEEGLHLVMHTVVSDNIDKGLVVSQNPVAGSRVLRGADLVVNLSSGPVPDNSNDSKQPVSHPDSSDIQNVSRTVNVHYDSQSNSGSNVVKIYIKDANHSLTDVYQTLNITSDTPVTINLQLNKGQSGQYIVERDGQTVDSQVVTAN</sequence>
<evidence type="ECO:0000256" key="4">
    <source>
        <dbReference type="ARBA" id="ARBA00022741"/>
    </source>
</evidence>
<feature type="domain" description="PASTA" evidence="13">
    <location>
        <begin position="492"/>
        <end position="558"/>
    </location>
</feature>
<evidence type="ECO:0000256" key="7">
    <source>
        <dbReference type="ARBA" id="ARBA00047899"/>
    </source>
</evidence>
<comment type="catalytic activity">
    <reaction evidence="8">
        <text>L-seryl-[protein] + ATP = O-phospho-L-seryl-[protein] + ADP + H(+)</text>
        <dbReference type="Rhea" id="RHEA:17989"/>
        <dbReference type="Rhea" id="RHEA-COMP:9863"/>
        <dbReference type="Rhea" id="RHEA-COMP:11604"/>
        <dbReference type="ChEBI" id="CHEBI:15378"/>
        <dbReference type="ChEBI" id="CHEBI:29999"/>
        <dbReference type="ChEBI" id="CHEBI:30616"/>
        <dbReference type="ChEBI" id="CHEBI:83421"/>
        <dbReference type="ChEBI" id="CHEBI:456216"/>
        <dbReference type="EC" id="2.7.11.1"/>
    </reaction>
</comment>
<feature type="region of interest" description="Disordered" evidence="10">
    <location>
        <begin position="557"/>
        <end position="580"/>
    </location>
</feature>
<dbReference type="InterPro" id="IPR011009">
    <property type="entry name" value="Kinase-like_dom_sf"/>
</dbReference>
<keyword evidence="3" id="KW-0808">Transferase</keyword>
<dbReference type="InterPro" id="IPR008271">
    <property type="entry name" value="Ser/Thr_kinase_AS"/>
</dbReference>
<evidence type="ECO:0000256" key="11">
    <source>
        <dbReference type="SAM" id="Phobius"/>
    </source>
</evidence>
<dbReference type="Pfam" id="PF21160">
    <property type="entry name" value="PrkC-like_PASTA-like"/>
    <property type="match status" value="1"/>
</dbReference>
<feature type="transmembrane region" description="Helical" evidence="11">
    <location>
        <begin position="332"/>
        <end position="353"/>
    </location>
</feature>
<evidence type="ECO:0000256" key="3">
    <source>
        <dbReference type="ARBA" id="ARBA00022679"/>
    </source>
</evidence>
<dbReference type="Pfam" id="PF03793">
    <property type="entry name" value="PASTA"/>
    <property type="match status" value="3"/>
</dbReference>
<protein>
    <recommendedName>
        <fullName evidence="1">non-specific serine/threonine protein kinase</fullName>
        <ecNumber evidence="1">2.7.11.1</ecNumber>
    </recommendedName>
</protein>
<dbReference type="InterPro" id="IPR005543">
    <property type="entry name" value="PASTA_dom"/>
</dbReference>
<gene>
    <name evidence="14" type="primary">pknB</name>
    <name evidence="14" type="ORF">MOO45_05200</name>
</gene>
<proteinExistence type="predicted"/>
<evidence type="ECO:0000256" key="6">
    <source>
        <dbReference type="ARBA" id="ARBA00022840"/>
    </source>
</evidence>
<dbReference type="PROSITE" id="PS00108">
    <property type="entry name" value="PROTEIN_KINASE_ST"/>
    <property type="match status" value="1"/>
</dbReference>
<dbReference type="GO" id="GO:0016301">
    <property type="term" value="F:kinase activity"/>
    <property type="evidence" value="ECO:0007669"/>
    <property type="project" value="UniProtKB-KW"/>
</dbReference>
<dbReference type="EC" id="2.7.11.1" evidence="1"/>
<dbReference type="Gene3D" id="3.30.200.20">
    <property type="entry name" value="Phosphorylase Kinase, domain 1"/>
    <property type="match status" value="1"/>
</dbReference>
<dbReference type="Proteomes" id="UP000831495">
    <property type="component" value="Chromosome"/>
</dbReference>
<feature type="compositionally biased region" description="Polar residues" evidence="10">
    <location>
        <begin position="557"/>
        <end position="571"/>
    </location>
</feature>
<keyword evidence="4 9" id="KW-0547">Nucleotide-binding</keyword>
<evidence type="ECO:0000259" key="12">
    <source>
        <dbReference type="PROSITE" id="PS50011"/>
    </source>
</evidence>
<feature type="domain" description="Protein kinase" evidence="12">
    <location>
        <begin position="12"/>
        <end position="281"/>
    </location>
</feature>
<dbReference type="SMART" id="SM00220">
    <property type="entry name" value="S_TKc"/>
    <property type="match status" value="1"/>
</dbReference>
<dbReference type="RefSeq" id="WP_249513886.1">
    <property type="nucleotide sequence ID" value="NZ_CP093366.1"/>
</dbReference>
<reference evidence="14" key="1">
    <citation type="journal article" date="2022" name="Int. J. Syst. Evol. Microbiol.">
        <title>Apilactobacillus apisilvae sp. nov., Nicolia spurrieriana gen. nov. sp. nov., Bombilactobacillus folatiphilus sp. nov. and Bombilactobacillus thymidiniphilus sp. nov., four new lactic acid bacterial isolates from stingless bees Tetragonula carbonaria and Austroplebeia australis.</title>
        <authorList>
            <person name="Oliphant S.A."/>
            <person name="Watson-Haigh N.S."/>
            <person name="Sumby K.M."/>
            <person name="Gardner J."/>
            <person name="Groom S."/>
            <person name="Jiranek V."/>
        </authorList>
    </citation>
    <scope>NUCLEOTIDE SEQUENCE</scope>
    <source>
        <strain evidence="14">SG4_D2</strain>
    </source>
</reference>
<evidence type="ECO:0000256" key="1">
    <source>
        <dbReference type="ARBA" id="ARBA00012513"/>
    </source>
</evidence>
<feature type="compositionally biased region" description="Polar residues" evidence="10">
    <location>
        <begin position="298"/>
        <end position="307"/>
    </location>
</feature>
<dbReference type="PROSITE" id="PS00107">
    <property type="entry name" value="PROTEIN_KINASE_ATP"/>
    <property type="match status" value="1"/>
</dbReference>
<dbReference type="PANTHER" id="PTHR43289">
    <property type="entry name" value="MITOGEN-ACTIVATED PROTEIN KINASE KINASE KINASE 20-RELATED"/>
    <property type="match status" value="1"/>
</dbReference>
<evidence type="ECO:0000259" key="13">
    <source>
        <dbReference type="PROSITE" id="PS51178"/>
    </source>
</evidence>
<feature type="binding site" evidence="9">
    <location>
        <position position="41"/>
    </location>
    <ligand>
        <name>ATP</name>
        <dbReference type="ChEBI" id="CHEBI:30616"/>
    </ligand>
</feature>
<keyword evidence="11" id="KW-1133">Transmembrane helix</keyword>
<evidence type="ECO:0000313" key="14">
    <source>
        <dbReference type="EMBL" id="UQS81616.1"/>
    </source>
</evidence>
<keyword evidence="15" id="KW-1185">Reference proteome</keyword>
<feature type="domain" description="PASTA" evidence="13">
    <location>
        <begin position="422"/>
        <end position="489"/>
    </location>
</feature>
<dbReference type="Gene3D" id="3.30.10.20">
    <property type="match status" value="3"/>
</dbReference>
<evidence type="ECO:0000256" key="2">
    <source>
        <dbReference type="ARBA" id="ARBA00022527"/>
    </source>
</evidence>
<feature type="domain" description="PASTA" evidence="13">
    <location>
        <begin position="355"/>
        <end position="421"/>
    </location>
</feature>
<evidence type="ECO:0000256" key="9">
    <source>
        <dbReference type="PROSITE-ProRule" id="PRU10141"/>
    </source>
</evidence>